<dbReference type="RefSeq" id="WP_095329380.1">
    <property type="nucleotide sequence ID" value="NZ_NPBQ01000032.1"/>
</dbReference>
<dbReference type="Pfam" id="PF01022">
    <property type="entry name" value="HTH_5"/>
    <property type="match status" value="1"/>
</dbReference>
<dbReference type="CDD" id="cd00090">
    <property type="entry name" value="HTH_ARSR"/>
    <property type="match status" value="1"/>
</dbReference>
<comment type="caution">
    <text evidence="5">The sequence shown here is derived from an EMBL/GenBank/DDBJ whole genome shotgun (WGS) entry which is preliminary data.</text>
</comment>
<dbReference type="EMBL" id="NPBQ01000032">
    <property type="protein sequence ID" value="PAD84163.1"/>
    <property type="molecule type" value="Genomic_DNA"/>
</dbReference>
<dbReference type="NCBIfam" id="NF033788">
    <property type="entry name" value="HTH_metalloreg"/>
    <property type="match status" value="1"/>
</dbReference>
<dbReference type="InterPro" id="IPR036388">
    <property type="entry name" value="WH-like_DNA-bd_sf"/>
</dbReference>
<dbReference type="GO" id="GO:0003677">
    <property type="term" value="F:DNA binding"/>
    <property type="evidence" value="ECO:0007669"/>
    <property type="project" value="UniProtKB-KW"/>
</dbReference>
<organism evidence="5 6">
    <name type="scientific">Niallia circulans</name>
    <name type="common">Bacillus circulans</name>
    <dbReference type="NCBI Taxonomy" id="1397"/>
    <lineage>
        <taxon>Bacteria</taxon>
        <taxon>Bacillati</taxon>
        <taxon>Bacillota</taxon>
        <taxon>Bacilli</taxon>
        <taxon>Bacillales</taxon>
        <taxon>Bacillaceae</taxon>
        <taxon>Niallia</taxon>
    </lineage>
</organism>
<name>A0AA91TTN8_NIACI</name>
<dbReference type="PANTHER" id="PTHR33154:SF33">
    <property type="entry name" value="TRANSCRIPTIONAL REPRESSOR SDPR"/>
    <property type="match status" value="1"/>
</dbReference>
<dbReference type="PANTHER" id="PTHR33154">
    <property type="entry name" value="TRANSCRIPTIONAL REGULATOR, ARSR FAMILY"/>
    <property type="match status" value="1"/>
</dbReference>
<dbReference type="AlphaFoldDB" id="A0AA91TTN8"/>
<evidence type="ECO:0000259" key="4">
    <source>
        <dbReference type="PROSITE" id="PS50987"/>
    </source>
</evidence>
<proteinExistence type="predicted"/>
<sequence>MDKVNIWIKKHVRIIYSPFRELLTSLHVLHNPAHHLTRLEWAEKTKEAISKPHWKMIQFFGEISNEWLNFLDLDDYLLLEEKHVEEAIERLRLLPEQQFLAFLLGKSDFTDANTNQQKVLKKPNYYRNLLCDLLYDYQQNYFARELYRMEPWLIKSVHELKKAIAANPYEAINAIHPRFRLDPKSIRFYKANTWVFAYEEIETLTIYPSSFIAPHLLVGLEVPAIIVYLHVSFPNQLGTSQDIVPIDLLSTLAALGDKTRLQLLRQMSRHPICTLQLSESTGLAKATISKHLKILEKACLIKGERHGHFVFYETDLQKLDQLKVDLNQFFDQPSLGQKEDT</sequence>
<keyword evidence="2" id="KW-0238">DNA-binding</keyword>
<dbReference type="GO" id="GO:0003700">
    <property type="term" value="F:DNA-binding transcription factor activity"/>
    <property type="evidence" value="ECO:0007669"/>
    <property type="project" value="InterPro"/>
</dbReference>
<dbReference type="InterPro" id="IPR036390">
    <property type="entry name" value="WH_DNA-bd_sf"/>
</dbReference>
<evidence type="ECO:0000313" key="6">
    <source>
        <dbReference type="Proteomes" id="UP000216961"/>
    </source>
</evidence>
<feature type="domain" description="HTH arsR-type" evidence="4">
    <location>
        <begin position="240"/>
        <end position="334"/>
    </location>
</feature>
<dbReference type="InterPro" id="IPR011991">
    <property type="entry name" value="ArsR-like_HTH"/>
</dbReference>
<evidence type="ECO:0000256" key="1">
    <source>
        <dbReference type="ARBA" id="ARBA00023015"/>
    </source>
</evidence>
<dbReference type="SUPFAM" id="SSF46785">
    <property type="entry name" value="Winged helix' DNA-binding domain"/>
    <property type="match status" value="1"/>
</dbReference>
<dbReference type="InterPro" id="IPR051081">
    <property type="entry name" value="HTH_MetalResp_TranReg"/>
</dbReference>
<keyword evidence="1" id="KW-0805">Transcription regulation</keyword>
<keyword evidence="3" id="KW-0804">Transcription</keyword>
<dbReference type="PROSITE" id="PS50987">
    <property type="entry name" value="HTH_ARSR_2"/>
    <property type="match status" value="1"/>
</dbReference>
<evidence type="ECO:0000256" key="2">
    <source>
        <dbReference type="ARBA" id="ARBA00023125"/>
    </source>
</evidence>
<evidence type="ECO:0000256" key="3">
    <source>
        <dbReference type="ARBA" id="ARBA00023163"/>
    </source>
</evidence>
<dbReference type="Gene3D" id="1.10.10.10">
    <property type="entry name" value="Winged helix-like DNA-binding domain superfamily/Winged helix DNA-binding domain"/>
    <property type="match status" value="1"/>
</dbReference>
<evidence type="ECO:0000313" key="5">
    <source>
        <dbReference type="EMBL" id="PAD84163.1"/>
    </source>
</evidence>
<dbReference type="Proteomes" id="UP000216961">
    <property type="component" value="Unassembled WGS sequence"/>
</dbReference>
<protein>
    <submittedName>
        <fullName evidence="5">Transcriptional regulator</fullName>
    </submittedName>
</protein>
<dbReference type="SMART" id="SM00418">
    <property type="entry name" value="HTH_ARSR"/>
    <property type="match status" value="1"/>
</dbReference>
<dbReference type="PRINTS" id="PR00778">
    <property type="entry name" value="HTHARSR"/>
</dbReference>
<accession>A0AA91TTN8</accession>
<reference evidence="5 6" key="1">
    <citation type="submission" date="2017-07" db="EMBL/GenBank/DDBJ databases">
        <title>Isolation and whole genome analysis of endospore-forming bacteria from heroin.</title>
        <authorList>
            <person name="Kalinowski J."/>
            <person name="Ahrens B."/>
            <person name="Al-Dilaimi A."/>
            <person name="Winkler A."/>
            <person name="Wibberg D."/>
            <person name="Schleenbecker U."/>
            <person name="Ruckert C."/>
            <person name="Wolfel R."/>
            <person name="Grass G."/>
        </authorList>
    </citation>
    <scope>NUCLEOTIDE SEQUENCE [LARGE SCALE GENOMIC DNA]</scope>
    <source>
        <strain evidence="5 6">7521-2</strain>
    </source>
</reference>
<gene>
    <name evidence="5" type="ORF">CHH57_05985</name>
</gene>
<dbReference type="InterPro" id="IPR001845">
    <property type="entry name" value="HTH_ArsR_DNA-bd_dom"/>
</dbReference>